<gene>
    <name evidence="2" type="ORF">BXY45_12928</name>
</gene>
<feature type="domain" description="Glycosyl transferase family 28 C-terminal" evidence="1">
    <location>
        <begin position="226"/>
        <end position="297"/>
    </location>
</feature>
<dbReference type="Proteomes" id="UP000245469">
    <property type="component" value="Unassembled WGS sequence"/>
</dbReference>
<dbReference type="AlphaFoldDB" id="A0A316AFQ9"/>
<accession>A0A316AFQ9</accession>
<organism evidence="2 3">
    <name type="scientific">Quadrisphaera granulorum</name>
    <dbReference type="NCBI Taxonomy" id="317664"/>
    <lineage>
        <taxon>Bacteria</taxon>
        <taxon>Bacillati</taxon>
        <taxon>Actinomycetota</taxon>
        <taxon>Actinomycetes</taxon>
        <taxon>Kineosporiales</taxon>
        <taxon>Kineosporiaceae</taxon>
        <taxon>Quadrisphaera</taxon>
    </lineage>
</organism>
<dbReference type="Pfam" id="PF04101">
    <property type="entry name" value="Glyco_tran_28_C"/>
    <property type="match status" value="1"/>
</dbReference>
<proteinExistence type="predicted"/>
<evidence type="ECO:0000259" key="1">
    <source>
        <dbReference type="Pfam" id="PF04101"/>
    </source>
</evidence>
<comment type="caution">
    <text evidence="2">The sequence shown here is derived from an EMBL/GenBank/DDBJ whole genome shotgun (WGS) entry which is preliminary data.</text>
</comment>
<protein>
    <submittedName>
        <fullName evidence="2">Glycosyl transferase family 28</fullName>
    </submittedName>
</protein>
<evidence type="ECO:0000313" key="2">
    <source>
        <dbReference type="EMBL" id="PWJ48647.1"/>
    </source>
</evidence>
<dbReference type="GO" id="GO:0016758">
    <property type="term" value="F:hexosyltransferase activity"/>
    <property type="evidence" value="ECO:0007669"/>
    <property type="project" value="InterPro"/>
</dbReference>
<dbReference type="SUPFAM" id="SSF53756">
    <property type="entry name" value="UDP-Glycosyltransferase/glycogen phosphorylase"/>
    <property type="match status" value="1"/>
</dbReference>
<name>A0A316AFQ9_9ACTN</name>
<keyword evidence="2" id="KW-0808">Transferase</keyword>
<keyword evidence="3" id="KW-1185">Reference proteome</keyword>
<evidence type="ECO:0000313" key="3">
    <source>
        <dbReference type="Proteomes" id="UP000245469"/>
    </source>
</evidence>
<dbReference type="Gene3D" id="3.40.50.2000">
    <property type="entry name" value="Glycogen Phosphorylase B"/>
    <property type="match status" value="1"/>
</dbReference>
<sequence>MNGHTVETAQKLLLIASTGGHLAELIRLEPLLRAHPSSLWVTFKTPQSETLLRGRNVLYLPYIKPRAVLTVIQAMLIFAARLGRERFDGAVSTGSGIALACLPVARVRGIPTRYIESMGRTHGPSMTGRLLHAIGGTAMYTQSPRWARGRWQPHPSALTSYRAVPTPRRPESPRLFVTLGTIGGYRFDALVDAVLATGLADSRTVWQLGTTTRDDLPGSVHTMMNSAEFEAAASAADVVISHAGVGTLLTLLDLGLHPLMVGRRAHRGEHVDDHQADMEHLLDGLSVGRYLEVEQLTADVVRSAADWRVTHGEAVDVAADQRQIDLSDREIDLSDPTKDSVA</sequence>
<dbReference type="InterPro" id="IPR007235">
    <property type="entry name" value="Glyco_trans_28_C"/>
</dbReference>
<dbReference type="EMBL" id="QGDQ01000029">
    <property type="protein sequence ID" value="PWJ48647.1"/>
    <property type="molecule type" value="Genomic_DNA"/>
</dbReference>
<reference evidence="2 3" key="1">
    <citation type="submission" date="2018-03" db="EMBL/GenBank/DDBJ databases">
        <title>Genomic Encyclopedia of Archaeal and Bacterial Type Strains, Phase II (KMG-II): from individual species to whole genera.</title>
        <authorList>
            <person name="Goeker M."/>
        </authorList>
    </citation>
    <scope>NUCLEOTIDE SEQUENCE [LARGE SCALE GENOMIC DNA]</scope>
    <source>
        <strain evidence="2 3">DSM 44889</strain>
    </source>
</reference>